<accession>A0A9W7AC49</accession>
<evidence type="ECO:0000313" key="3">
    <source>
        <dbReference type="EMBL" id="GMH67646.1"/>
    </source>
</evidence>
<name>A0A9W7AC49_9STRA</name>
<dbReference type="EMBL" id="BLQM01000133">
    <property type="protein sequence ID" value="GMH67646.1"/>
    <property type="molecule type" value="Genomic_DNA"/>
</dbReference>
<sequence>MKYLTRRIANLCKRGRMLSAWIPWMEFIAAAKNQEEKKRSSEFTVEAEKVVESKRRARQEIVIVRFKKKMSMRFVISAFSKWCYFVRERKWLRGLLNRKLAGREVMLRISAFRKWVELARTEKHLAKVRELEASYEVMMTAVKEADAERKKTVGQKFIQNMMNACLASILHEWKEHVKVKKHQRMVMTRFAKKLHMRSVNSAFSQWCHLVSERKWLRGLLNRMLGGREVMLRSAAFRKWADVARAATEGELHRELNAMREKNDELSKVNENLLATSNEQRTSNEDLQAKYDLLEGSLGETLKKKQEQAERSAKRMIQIMKGKALTSTFMAWCVFTKDAVEDRVKMIRFLAKWKTQGVAKCYVAWTMFVVEEKRYRYVVNRFLQRLNNGVVFRTFSSWVNLVEESKHNKIVIARFRSRMMNLEVSKSLNSWKEFVKVEKQRRMVMTRFAKKLYMRSVNSAFSQWCHLVSERKWLRGLLNRMLGGKTVLLKSAAFKKWAHVAHAATKTELHSSLENMRAQNEELSMVNEDLQAKYALLEGSLNETLKKKQEQAKRSAKRMIQMMKGKSLTSTFMAWCVFTRESKEDRIKMERFLAKWKTQGVAKCYVAWTTFVVDEKHYRYVIARFRTRMMSLDVAKSLDSWKDFTALRLRMKYLARRIVNRCKYGQLLSAWLPWVEFINAMKEKEKMDFVTTAQREAVDERLRLIKKMVNTESEREEAEVERKKAQGLKIWRHEKEKAELEARHAGEKLILEKKISALTKAEIERKKGQGLKAWRHEQEKAALEAKIVAMASTEAKRKTDLGLKMIQKMMNACVAKVLQGWKEFVKVEKGERKALALQTKLASVLSDERLDKWKRDAVAEMRINEGSALEAKLDEMLYEVEEVERGTENRLAVEVEGLRAKLEEVGVELERVRGGKDYAIGRGRDLEVEVEALKAEKEIADVEVGEMGGRVGELEAEVEVLKAEKEGQEVLRRTQLGKVEVEREELKMKLGEVEVATQELKAGREELKMKLSDADATAQEMKQKSEELKMKLSDAQTKHEELKTKLGGADTSAQEMQTKHEELKIELGDAVATTQEMQKKHKEQKSKLSEADATAQEMQAKHEELLKVNTEMKAGHEITVAKLETVQSDELRELRIGFEKELEEVREAIRWASDAEELVVKMQAEHEDELEAARSEYASESMKRDLFIATMKARETELQREVGEVRSECDNEINHMKARATEMQRVAELAATSVAEEEISKLKASFEREREATARVAEEEIAKLKEITVTVTEEEIAKLQTAFEQELNAVQSERDNSTVTLQDEIKFLKSREAKVQQIAISVAEEKIAKLQAGFEREIGAANLKVGALEEELEAVRVAARSDTIKFQEELEAVKSEHASDGMKHDLLGATSRAHSRKLEDEIEALRAKGEKNTVDLHTQTQRAVLAKSEAEEKVEAVLNDHATESMKRDLFEAGLNADKKKLEDEVKALKKVADTGRGVDFETASLLQSELDGLVAERERDKEYFRDLKGQYDANVVELGGLKEELAEKLEARTDEVRERTEEVRVLKEMLKGVEQAKAKELTTLKETLKGVEQAKAEELTALKKSLSDIEQSRISELTSSFEFQLQQLQSKLSSLDAKNASLEIDLEESRVAEAKLDSVQERYEGLLKMQTMVDNSATNGVNLLNLKAENERLKERCEGLVDMQGLNETQALNVSRSMSTLTAENEKLKEETFQVNLKLDYVRNVLVHYMLAEDEGTRKKMEPALLETLEVGEEERRKVEGRGGGGYGD</sequence>
<comment type="caution">
    <text evidence="3">The sequence shown here is derived from an EMBL/GenBank/DDBJ whole genome shotgun (WGS) entry which is preliminary data.</text>
</comment>
<reference evidence="4" key="1">
    <citation type="journal article" date="2023" name="Commun. Biol.">
        <title>Genome analysis of Parmales, the sister group of diatoms, reveals the evolutionary specialization of diatoms from phago-mixotrophs to photoautotrophs.</title>
        <authorList>
            <person name="Ban H."/>
            <person name="Sato S."/>
            <person name="Yoshikawa S."/>
            <person name="Yamada K."/>
            <person name="Nakamura Y."/>
            <person name="Ichinomiya M."/>
            <person name="Sato N."/>
            <person name="Blanc-Mathieu R."/>
            <person name="Endo H."/>
            <person name="Kuwata A."/>
            <person name="Ogata H."/>
        </authorList>
    </citation>
    <scope>NUCLEOTIDE SEQUENCE [LARGE SCALE GENOMIC DNA]</scope>
</reference>
<feature type="coiled-coil region" evidence="1">
    <location>
        <begin position="1003"/>
        <end position="1044"/>
    </location>
</feature>
<feature type="coiled-coil region" evidence="1">
    <location>
        <begin position="512"/>
        <end position="561"/>
    </location>
</feature>
<feature type="coiled-coil region" evidence="1">
    <location>
        <begin position="1605"/>
        <end position="1637"/>
    </location>
</feature>
<protein>
    <recommendedName>
        <fullName evidence="2">GRIP domain-containing protein</fullName>
    </recommendedName>
</protein>
<feature type="coiled-coil region" evidence="1">
    <location>
        <begin position="700"/>
        <end position="727"/>
    </location>
</feature>
<organism evidence="3 4">
    <name type="scientific">Triparma laevis f. inornata</name>
    <dbReference type="NCBI Taxonomy" id="1714386"/>
    <lineage>
        <taxon>Eukaryota</taxon>
        <taxon>Sar</taxon>
        <taxon>Stramenopiles</taxon>
        <taxon>Ochrophyta</taxon>
        <taxon>Bolidophyceae</taxon>
        <taxon>Parmales</taxon>
        <taxon>Triparmaceae</taxon>
        <taxon>Triparma</taxon>
    </lineage>
</organism>
<evidence type="ECO:0000256" key="1">
    <source>
        <dbReference type="SAM" id="Coils"/>
    </source>
</evidence>
<feature type="coiled-coil region" evidence="1">
    <location>
        <begin position="1663"/>
        <end position="1711"/>
    </location>
</feature>
<evidence type="ECO:0000313" key="4">
    <source>
        <dbReference type="Proteomes" id="UP001162640"/>
    </source>
</evidence>
<dbReference type="PROSITE" id="PS50913">
    <property type="entry name" value="GRIP"/>
    <property type="match status" value="1"/>
</dbReference>
<gene>
    <name evidence="3" type="ORF">TL16_g04734</name>
</gene>
<evidence type="ECO:0000259" key="2">
    <source>
        <dbReference type="PROSITE" id="PS50913"/>
    </source>
</evidence>
<dbReference type="InterPro" id="IPR000237">
    <property type="entry name" value="GRIP_dom"/>
</dbReference>
<keyword evidence="1" id="KW-0175">Coiled coil</keyword>
<dbReference type="Proteomes" id="UP001162640">
    <property type="component" value="Unassembled WGS sequence"/>
</dbReference>
<feature type="domain" description="GRIP" evidence="2">
    <location>
        <begin position="1712"/>
        <end position="1762"/>
    </location>
</feature>
<feature type="coiled-coil region" evidence="1">
    <location>
        <begin position="251"/>
        <end position="278"/>
    </location>
</feature>
<feature type="coiled-coil region" evidence="1">
    <location>
        <begin position="1080"/>
        <end position="1182"/>
    </location>
</feature>
<proteinExistence type="predicted"/>
<feature type="coiled-coil region" evidence="1">
    <location>
        <begin position="922"/>
        <end position="970"/>
    </location>
</feature>